<evidence type="ECO:0000256" key="5">
    <source>
        <dbReference type="ARBA" id="ARBA00023002"/>
    </source>
</evidence>
<organism evidence="10 11">
    <name type="scientific">Aphis craccivora</name>
    <name type="common">Cowpea aphid</name>
    <dbReference type="NCBI Taxonomy" id="307492"/>
    <lineage>
        <taxon>Eukaryota</taxon>
        <taxon>Metazoa</taxon>
        <taxon>Ecdysozoa</taxon>
        <taxon>Arthropoda</taxon>
        <taxon>Hexapoda</taxon>
        <taxon>Insecta</taxon>
        <taxon>Pterygota</taxon>
        <taxon>Neoptera</taxon>
        <taxon>Paraneoptera</taxon>
        <taxon>Hemiptera</taxon>
        <taxon>Sternorrhyncha</taxon>
        <taxon>Aphidomorpha</taxon>
        <taxon>Aphidoidea</taxon>
        <taxon>Aphididae</taxon>
        <taxon>Aphidini</taxon>
        <taxon>Aphis</taxon>
        <taxon>Aphis</taxon>
    </lineage>
</organism>
<evidence type="ECO:0000256" key="4">
    <source>
        <dbReference type="ARBA" id="ARBA00022723"/>
    </source>
</evidence>
<dbReference type="OrthoDB" id="3945418at2759"/>
<keyword evidence="7 9" id="KW-0503">Monooxygenase</keyword>
<sequence>VTSKHINRSMDQLLSQKSFCPDNQSSLLQRVLSLDPSNPKLAQILSLDMFIVGIDTTSAALASILYQLSRHPDKQKKLREEIRTVLPNADSKLTANKLEQLQYLKACIKETLRMYPVVIGNGRCMTKETIISGYKIPKGVQVIFQHYAISNSSRYFSHPEQFLPERWLKGSGYKHHAFASLPFGYGKRMCLGRRFADLELQTVVSKIFQNFEVKYEYGDLEYTVHPIYMPDGPLKFKMIED</sequence>
<keyword evidence="5 9" id="KW-0560">Oxidoreductase</keyword>
<evidence type="ECO:0000256" key="8">
    <source>
        <dbReference type="PIRSR" id="PIRSR602401-1"/>
    </source>
</evidence>
<reference evidence="10 11" key="1">
    <citation type="submission" date="2019-08" db="EMBL/GenBank/DDBJ databases">
        <title>Whole genome of Aphis craccivora.</title>
        <authorList>
            <person name="Voronova N.V."/>
            <person name="Shulinski R.S."/>
            <person name="Bandarenka Y.V."/>
            <person name="Zhorov D.G."/>
            <person name="Warner D."/>
        </authorList>
    </citation>
    <scope>NUCLEOTIDE SEQUENCE [LARGE SCALE GENOMIC DNA]</scope>
    <source>
        <strain evidence="10">180601</strain>
        <tissue evidence="10">Whole Body</tissue>
    </source>
</reference>
<gene>
    <name evidence="10" type="ORF">FWK35_00002620</name>
</gene>
<dbReference type="SUPFAM" id="SSF48264">
    <property type="entry name" value="Cytochrome P450"/>
    <property type="match status" value="1"/>
</dbReference>
<evidence type="ECO:0000256" key="6">
    <source>
        <dbReference type="ARBA" id="ARBA00023004"/>
    </source>
</evidence>
<dbReference type="InterPro" id="IPR050479">
    <property type="entry name" value="CYP11_CYP27_families"/>
</dbReference>
<dbReference type="PROSITE" id="PS00086">
    <property type="entry name" value="CYTOCHROME_P450"/>
    <property type="match status" value="1"/>
</dbReference>
<evidence type="ECO:0000256" key="9">
    <source>
        <dbReference type="RuleBase" id="RU000461"/>
    </source>
</evidence>
<dbReference type="PRINTS" id="PR00385">
    <property type="entry name" value="P450"/>
</dbReference>
<dbReference type="AlphaFoldDB" id="A0A6G0Z6F9"/>
<dbReference type="InterPro" id="IPR017972">
    <property type="entry name" value="Cyt_P450_CS"/>
</dbReference>
<keyword evidence="3 8" id="KW-0349">Heme</keyword>
<dbReference type="GO" id="GO:0005506">
    <property type="term" value="F:iron ion binding"/>
    <property type="evidence" value="ECO:0007669"/>
    <property type="project" value="InterPro"/>
</dbReference>
<dbReference type="Pfam" id="PF00067">
    <property type="entry name" value="p450"/>
    <property type="match status" value="1"/>
</dbReference>
<proteinExistence type="inferred from homology"/>
<evidence type="ECO:0000256" key="2">
    <source>
        <dbReference type="ARBA" id="ARBA00010617"/>
    </source>
</evidence>
<keyword evidence="6 8" id="KW-0408">Iron</keyword>
<evidence type="ECO:0000256" key="3">
    <source>
        <dbReference type="ARBA" id="ARBA00022617"/>
    </source>
</evidence>
<comment type="similarity">
    <text evidence="2 9">Belongs to the cytochrome P450 family.</text>
</comment>
<dbReference type="PRINTS" id="PR00463">
    <property type="entry name" value="EP450I"/>
</dbReference>
<keyword evidence="11" id="KW-1185">Reference proteome</keyword>
<dbReference type="Gene3D" id="1.10.630.10">
    <property type="entry name" value="Cytochrome P450"/>
    <property type="match status" value="1"/>
</dbReference>
<feature type="binding site" description="axial binding residue" evidence="8">
    <location>
        <position position="190"/>
    </location>
    <ligand>
        <name>heme</name>
        <dbReference type="ChEBI" id="CHEBI:30413"/>
    </ligand>
    <ligandPart>
        <name>Fe</name>
        <dbReference type="ChEBI" id="CHEBI:18248"/>
    </ligandPart>
</feature>
<dbReference type="InterPro" id="IPR001128">
    <property type="entry name" value="Cyt_P450"/>
</dbReference>
<dbReference type="InterPro" id="IPR036396">
    <property type="entry name" value="Cyt_P450_sf"/>
</dbReference>
<comment type="caution">
    <text evidence="10">The sequence shown here is derived from an EMBL/GenBank/DDBJ whole genome shotgun (WGS) entry which is preliminary data.</text>
</comment>
<dbReference type="EMBL" id="VUJU01001269">
    <property type="protein sequence ID" value="KAF0766075.1"/>
    <property type="molecule type" value="Genomic_DNA"/>
</dbReference>
<evidence type="ECO:0000256" key="1">
    <source>
        <dbReference type="ARBA" id="ARBA00001971"/>
    </source>
</evidence>
<keyword evidence="4 8" id="KW-0479">Metal-binding</keyword>
<accession>A0A6G0Z6F9</accession>
<dbReference type="PANTHER" id="PTHR24279:SF120">
    <property type="entry name" value="CYTOCHROME P450"/>
    <property type="match status" value="1"/>
</dbReference>
<dbReference type="PANTHER" id="PTHR24279">
    <property type="entry name" value="CYTOCHROME P450"/>
    <property type="match status" value="1"/>
</dbReference>
<dbReference type="GO" id="GO:0004497">
    <property type="term" value="F:monooxygenase activity"/>
    <property type="evidence" value="ECO:0007669"/>
    <property type="project" value="UniProtKB-KW"/>
</dbReference>
<feature type="non-terminal residue" evidence="10">
    <location>
        <position position="1"/>
    </location>
</feature>
<comment type="cofactor">
    <cofactor evidence="1 8">
        <name>heme</name>
        <dbReference type="ChEBI" id="CHEBI:30413"/>
    </cofactor>
</comment>
<dbReference type="GO" id="GO:0020037">
    <property type="term" value="F:heme binding"/>
    <property type="evidence" value="ECO:0007669"/>
    <property type="project" value="InterPro"/>
</dbReference>
<dbReference type="GO" id="GO:0016705">
    <property type="term" value="F:oxidoreductase activity, acting on paired donors, with incorporation or reduction of molecular oxygen"/>
    <property type="evidence" value="ECO:0007669"/>
    <property type="project" value="InterPro"/>
</dbReference>
<name>A0A6G0Z6F9_APHCR</name>
<evidence type="ECO:0000256" key="7">
    <source>
        <dbReference type="ARBA" id="ARBA00023033"/>
    </source>
</evidence>
<protein>
    <submittedName>
        <fullName evidence="10">Putative cytochrome P450 49a1 isoform X2</fullName>
    </submittedName>
</protein>
<evidence type="ECO:0000313" key="11">
    <source>
        <dbReference type="Proteomes" id="UP000478052"/>
    </source>
</evidence>
<dbReference type="Proteomes" id="UP000478052">
    <property type="component" value="Unassembled WGS sequence"/>
</dbReference>
<evidence type="ECO:0000313" key="10">
    <source>
        <dbReference type="EMBL" id="KAF0766075.1"/>
    </source>
</evidence>
<dbReference type="InterPro" id="IPR002401">
    <property type="entry name" value="Cyt_P450_E_grp-I"/>
</dbReference>